<comment type="pathway">
    <text evidence="3 11">Cofactor biosynthesis; molybdopterin biosynthesis.</text>
</comment>
<dbReference type="Pfam" id="PF03453">
    <property type="entry name" value="MoeA_N"/>
    <property type="match status" value="1"/>
</dbReference>
<keyword evidence="6 11" id="KW-0808">Transferase</keyword>
<dbReference type="PANTHER" id="PTHR10192:SF5">
    <property type="entry name" value="GEPHYRIN"/>
    <property type="match status" value="1"/>
</dbReference>
<dbReference type="CDD" id="cd00887">
    <property type="entry name" value="MoeA"/>
    <property type="match status" value="1"/>
</dbReference>
<feature type="domain" description="MoaB/Mog" evidence="12">
    <location>
        <begin position="171"/>
        <end position="309"/>
    </location>
</feature>
<name>A0A6I4NKJ1_9FLAO</name>
<protein>
    <recommendedName>
        <fullName evidence="11">Molybdopterin molybdenumtransferase</fullName>
        <ecNumber evidence="11">2.10.1.1</ecNumber>
    </recommendedName>
</protein>
<dbReference type="GO" id="GO:0006777">
    <property type="term" value="P:Mo-molybdopterin cofactor biosynthetic process"/>
    <property type="evidence" value="ECO:0007669"/>
    <property type="project" value="UniProtKB-UniRule"/>
</dbReference>
<dbReference type="InterPro" id="IPR036135">
    <property type="entry name" value="MoeA_linker/N_sf"/>
</dbReference>
<evidence type="ECO:0000256" key="3">
    <source>
        <dbReference type="ARBA" id="ARBA00005046"/>
    </source>
</evidence>
<evidence type="ECO:0000256" key="2">
    <source>
        <dbReference type="ARBA" id="ARBA00002901"/>
    </source>
</evidence>
<keyword evidence="7 11" id="KW-0479">Metal-binding</keyword>
<dbReference type="FunFam" id="3.40.980.10:FF:000004">
    <property type="entry name" value="Molybdopterin molybdenumtransferase"/>
    <property type="match status" value="1"/>
</dbReference>
<dbReference type="InterPro" id="IPR005111">
    <property type="entry name" value="MoeA_C_domain_IV"/>
</dbReference>
<evidence type="ECO:0000256" key="8">
    <source>
        <dbReference type="ARBA" id="ARBA00022842"/>
    </source>
</evidence>
<keyword evidence="9 11" id="KW-0501">Molybdenum cofactor biosynthesis</keyword>
<keyword evidence="8 11" id="KW-0460">Magnesium</keyword>
<dbReference type="Gene3D" id="2.40.340.10">
    <property type="entry name" value="MoeA, C-terminal, domain IV"/>
    <property type="match status" value="1"/>
</dbReference>
<evidence type="ECO:0000259" key="12">
    <source>
        <dbReference type="SMART" id="SM00852"/>
    </source>
</evidence>
<reference evidence="13 14" key="1">
    <citation type="submission" date="2019-12" db="EMBL/GenBank/DDBJ databases">
        <authorList>
            <person name="Kim Y.S."/>
        </authorList>
    </citation>
    <scope>NUCLEOTIDE SEQUENCE [LARGE SCALE GENOMIC DNA]</scope>
    <source>
        <strain evidence="13 14">GA093</strain>
    </source>
</reference>
<dbReference type="InterPro" id="IPR036688">
    <property type="entry name" value="MoeA_C_domain_IV_sf"/>
</dbReference>
<dbReference type="Proteomes" id="UP000471501">
    <property type="component" value="Unassembled WGS sequence"/>
</dbReference>
<dbReference type="Gene3D" id="3.90.105.10">
    <property type="entry name" value="Molybdopterin biosynthesis moea protein, domain 2"/>
    <property type="match status" value="1"/>
</dbReference>
<dbReference type="Pfam" id="PF03454">
    <property type="entry name" value="MoeA_C"/>
    <property type="match status" value="1"/>
</dbReference>
<dbReference type="UniPathway" id="UPA00344"/>
<evidence type="ECO:0000256" key="10">
    <source>
        <dbReference type="ARBA" id="ARBA00047317"/>
    </source>
</evidence>
<dbReference type="Pfam" id="PF00994">
    <property type="entry name" value="MoCF_biosynth"/>
    <property type="match status" value="1"/>
</dbReference>
<comment type="catalytic activity">
    <reaction evidence="10">
        <text>adenylyl-molybdopterin + molybdate = Mo-molybdopterin + AMP + H(+)</text>
        <dbReference type="Rhea" id="RHEA:35047"/>
        <dbReference type="ChEBI" id="CHEBI:15378"/>
        <dbReference type="ChEBI" id="CHEBI:36264"/>
        <dbReference type="ChEBI" id="CHEBI:62727"/>
        <dbReference type="ChEBI" id="CHEBI:71302"/>
        <dbReference type="ChEBI" id="CHEBI:456215"/>
        <dbReference type="EC" id="2.10.1.1"/>
    </reaction>
</comment>
<dbReference type="RefSeq" id="WP_160373261.1">
    <property type="nucleotide sequence ID" value="NZ_WSTB01000001.1"/>
</dbReference>
<dbReference type="InterPro" id="IPR001453">
    <property type="entry name" value="MoaB/Mog_dom"/>
</dbReference>
<evidence type="ECO:0000313" key="14">
    <source>
        <dbReference type="Proteomes" id="UP000471501"/>
    </source>
</evidence>
<evidence type="ECO:0000256" key="5">
    <source>
        <dbReference type="ARBA" id="ARBA00022505"/>
    </source>
</evidence>
<dbReference type="Gene3D" id="3.40.980.10">
    <property type="entry name" value="MoaB/Mog-like domain"/>
    <property type="match status" value="1"/>
</dbReference>
<dbReference type="GO" id="GO:0005829">
    <property type="term" value="C:cytosol"/>
    <property type="evidence" value="ECO:0007669"/>
    <property type="project" value="TreeGrafter"/>
</dbReference>
<dbReference type="SUPFAM" id="SSF53218">
    <property type="entry name" value="Molybdenum cofactor biosynthesis proteins"/>
    <property type="match status" value="1"/>
</dbReference>
<comment type="cofactor">
    <cofactor evidence="1 11">
        <name>Mg(2+)</name>
        <dbReference type="ChEBI" id="CHEBI:18420"/>
    </cofactor>
</comment>
<proteinExistence type="inferred from homology"/>
<gene>
    <name evidence="13" type="ORF">GON26_03200</name>
</gene>
<comment type="similarity">
    <text evidence="4 11">Belongs to the MoeA family.</text>
</comment>
<evidence type="ECO:0000256" key="4">
    <source>
        <dbReference type="ARBA" id="ARBA00010763"/>
    </source>
</evidence>
<dbReference type="SUPFAM" id="SSF63882">
    <property type="entry name" value="MoeA N-terminal region -like"/>
    <property type="match status" value="1"/>
</dbReference>
<evidence type="ECO:0000256" key="1">
    <source>
        <dbReference type="ARBA" id="ARBA00001946"/>
    </source>
</evidence>
<organism evidence="13 14">
    <name type="scientific">Flavobacterium hydrocarbonoxydans</name>
    <dbReference type="NCBI Taxonomy" id="2683249"/>
    <lineage>
        <taxon>Bacteria</taxon>
        <taxon>Pseudomonadati</taxon>
        <taxon>Bacteroidota</taxon>
        <taxon>Flavobacteriia</taxon>
        <taxon>Flavobacteriales</taxon>
        <taxon>Flavobacteriaceae</taxon>
        <taxon>Flavobacterium</taxon>
    </lineage>
</organism>
<comment type="caution">
    <text evidence="13">The sequence shown here is derived from an EMBL/GenBank/DDBJ whole genome shotgun (WGS) entry which is preliminary data.</text>
</comment>
<comment type="function">
    <text evidence="2 11">Catalyzes the insertion of molybdate into adenylated molybdopterin with the concomitant release of AMP.</text>
</comment>
<dbReference type="SMART" id="SM00852">
    <property type="entry name" value="MoCF_biosynth"/>
    <property type="match status" value="1"/>
</dbReference>
<dbReference type="EMBL" id="WSTB01000001">
    <property type="protein sequence ID" value="MWB93352.1"/>
    <property type="molecule type" value="Genomic_DNA"/>
</dbReference>
<keyword evidence="5 11" id="KW-0500">Molybdenum</keyword>
<evidence type="ECO:0000256" key="11">
    <source>
        <dbReference type="RuleBase" id="RU365090"/>
    </source>
</evidence>
<dbReference type="InterPro" id="IPR038987">
    <property type="entry name" value="MoeA-like"/>
</dbReference>
<dbReference type="GO" id="GO:0046872">
    <property type="term" value="F:metal ion binding"/>
    <property type="evidence" value="ECO:0007669"/>
    <property type="project" value="UniProtKB-UniRule"/>
</dbReference>
<dbReference type="PANTHER" id="PTHR10192">
    <property type="entry name" value="MOLYBDOPTERIN BIOSYNTHESIS PROTEIN"/>
    <property type="match status" value="1"/>
</dbReference>
<dbReference type="NCBIfam" id="NF045515">
    <property type="entry name" value="Glp_gephyrin"/>
    <property type="match status" value="1"/>
</dbReference>
<dbReference type="NCBIfam" id="TIGR00177">
    <property type="entry name" value="molyb_syn"/>
    <property type="match status" value="1"/>
</dbReference>
<evidence type="ECO:0000256" key="6">
    <source>
        <dbReference type="ARBA" id="ARBA00022679"/>
    </source>
</evidence>
<dbReference type="SUPFAM" id="SSF63867">
    <property type="entry name" value="MoeA C-terminal domain-like"/>
    <property type="match status" value="1"/>
</dbReference>
<dbReference type="InterPro" id="IPR005110">
    <property type="entry name" value="MoeA_linker/N"/>
</dbReference>
<keyword evidence="14" id="KW-1185">Reference proteome</keyword>
<dbReference type="EC" id="2.10.1.1" evidence="11"/>
<dbReference type="GO" id="GO:0061599">
    <property type="term" value="F:molybdopterin molybdotransferase activity"/>
    <property type="evidence" value="ECO:0007669"/>
    <property type="project" value="UniProtKB-UniRule"/>
</dbReference>
<accession>A0A6I4NKJ1</accession>
<dbReference type="PROSITE" id="PS01079">
    <property type="entry name" value="MOCF_BIOSYNTHESIS_2"/>
    <property type="match status" value="1"/>
</dbReference>
<evidence type="ECO:0000256" key="7">
    <source>
        <dbReference type="ARBA" id="ARBA00022723"/>
    </source>
</evidence>
<evidence type="ECO:0000256" key="9">
    <source>
        <dbReference type="ARBA" id="ARBA00023150"/>
    </source>
</evidence>
<dbReference type="AlphaFoldDB" id="A0A6I4NKJ1"/>
<dbReference type="InterPro" id="IPR008284">
    <property type="entry name" value="MoCF_biosynth_CS"/>
</dbReference>
<dbReference type="InterPro" id="IPR036425">
    <property type="entry name" value="MoaB/Mog-like_dom_sf"/>
</dbReference>
<evidence type="ECO:0000313" key="13">
    <source>
        <dbReference type="EMBL" id="MWB93352.1"/>
    </source>
</evidence>
<dbReference type="Gene3D" id="2.170.190.11">
    <property type="entry name" value="Molybdopterin biosynthesis moea protein, domain 3"/>
    <property type="match status" value="1"/>
</dbReference>
<sequence>MIQVSEALAVVAENSSKMPAQKIPVGKALGYVLAETLYSPISMPPFRQSAMDGYAFIRSEKHQYDVVSSSQAGDHSNIKLKENEAVRIFTGAFVPDNADTVVMQEHVMANEKSILITNMPTQFANVRAKGEQIKKDEVVFEANTLITPAAIGFLACLGITEITVYKKPKVAILVTGNELVKPGKKLPKGKIYESNSVMLKAALQTIGIKKTKVFKVKDNLKATKKALKEILPKYDIVLISGGISVGDYDFVQEALIENGVEELFYKINQKPGKPIFFGRKSETLVFALPGNPASSLTNFYVYVYPAIKNRMGFAEIHLPKMIRKLNAEIANTSGKTLFLKALYDETHVTVLDGQSSAMLNTFATANSLLIVPDDVEKLKKGEFVTLLPIN</sequence>